<feature type="region of interest" description="Disordered" evidence="1">
    <location>
        <begin position="65"/>
        <end position="111"/>
    </location>
</feature>
<evidence type="ECO:0000256" key="1">
    <source>
        <dbReference type="SAM" id="MobiDB-lite"/>
    </source>
</evidence>
<evidence type="ECO:0000256" key="2">
    <source>
        <dbReference type="SAM" id="Phobius"/>
    </source>
</evidence>
<keyword evidence="4" id="KW-1185">Reference proteome</keyword>
<feature type="compositionally biased region" description="Basic and acidic residues" evidence="1">
    <location>
        <begin position="72"/>
        <end position="93"/>
    </location>
</feature>
<feature type="region of interest" description="Disordered" evidence="1">
    <location>
        <begin position="141"/>
        <end position="186"/>
    </location>
</feature>
<feature type="compositionally biased region" description="Polar residues" evidence="1">
    <location>
        <begin position="94"/>
        <end position="104"/>
    </location>
</feature>
<evidence type="ECO:0000313" key="3">
    <source>
        <dbReference type="EMBL" id="NYJ32868.1"/>
    </source>
</evidence>
<proteinExistence type="predicted"/>
<dbReference type="Proteomes" id="UP000572051">
    <property type="component" value="Unassembled WGS sequence"/>
</dbReference>
<feature type="compositionally biased region" description="Acidic residues" evidence="1">
    <location>
        <begin position="149"/>
        <end position="160"/>
    </location>
</feature>
<organism evidence="3 4">
    <name type="scientific">Nocardiopsis aegyptia</name>
    <dbReference type="NCBI Taxonomy" id="220378"/>
    <lineage>
        <taxon>Bacteria</taxon>
        <taxon>Bacillati</taxon>
        <taxon>Actinomycetota</taxon>
        <taxon>Actinomycetes</taxon>
        <taxon>Streptosporangiales</taxon>
        <taxon>Nocardiopsidaceae</taxon>
        <taxon>Nocardiopsis</taxon>
    </lineage>
</organism>
<keyword evidence="2" id="KW-0812">Transmembrane</keyword>
<sequence length="293" mass="31522">MQNEHAYRAIGTMGVVLVVIALALLPYREEPESSSLIIGILGVLLGVVGILGNYFQRPTGAAADLEGATGGESREVKDSHNTEKSHNTKDSHNTENSYNTNNSHNTKDSHNGRNSGLALVVVVALVVLAVVAALYLRDEQPATNQADEQPGEEGQEEDSAEPASEPNPNEATCDEPTPITRAGIDPRSATVVYTEGLGIVARCGPSVTYAKSDQQDLFDGVHVNVVCQIRDGYEVVDEANTTFPADYPRQSTVWNLIHDGRWVSDLYLSTPKVEGENPPEGYDLCDGLVLPPQ</sequence>
<feature type="transmembrane region" description="Helical" evidence="2">
    <location>
        <begin position="36"/>
        <end position="55"/>
    </location>
</feature>
<protein>
    <submittedName>
        <fullName evidence="3">Multisubunit Na+/H+ antiporter MnhB subunit</fullName>
    </submittedName>
</protein>
<feature type="transmembrane region" description="Helical" evidence="2">
    <location>
        <begin position="116"/>
        <end position="136"/>
    </location>
</feature>
<reference evidence="3 4" key="1">
    <citation type="submission" date="2020-07" db="EMBL/GenBank/DDBJ databases">
        <title>Sequencing the genomes of 1000 actinobacteria strains.</title>
        <authorList>
            <person name="Klenk H.-P."/>
        </authorList>
    </citation>
    <scope>NUCLEOTIDE SEQUENCE [LARGE SCALE GENOMIC DNA]</scope>
    <source>
        <strain evidence="3 4">DSM 44442</strain>
    </source>
</reference>
<comment type="caution">
    <text evidence="3">The sequence shown here is derived from an EMBL/GenBank/DDBJ whole genome shotgun (WGS) entry which is preliminary data.</text>
</comment>
<feature type="transmembrane region" description="Helical" evidence="2">
    <location>
        <begin position="6"/>
        <end position="24"/>
    </location>
</feature>
<keyword evidence="2" id="KW-0472">Membrane</keyword>
<gene>
    <name evidence="3" type="ORF">HNR10_000749</name>
</gene>
<accession>A0A7Z0J895</accession>
<name>A0A7Z0J895_9ACTN</name>
<evidence type="ECO:0000313" key="4">
    <source>
        <dbReference type="Proteomes" id="UP000572051"/>
    </source>
</evidence>
<dbReference type="AlphaFoldDB" id="A0A7Z0J895"/>
<keyword evidence="2" id="KW-1133">Transmembrane helix</keyword>
<dbReference type="EMBL" id="JACCFS010000001">
    <property type="protein sequence ID" value="NYJ32868.1"/>
    <property type="molecule type" value="Genomic_DNA"/>
</dbReference>
<dbReference type="RefSeq" id="WP_179820836.1">
    <property type="nucleotide sequence ID" value="NZ_JACCFS010000001.1"/>
</dbReference>